<dbReference type="Proteomes" id="UP000683925">
    <property type="component" value="Unassembled WGS sequence"/>
</dbReference>
<evidence type="ECO:0000313" key="2">
    <source>
        <dbReference type="Proteomes" id="UP000683925"/>
    </source>
</evidence>
<proteinExistence type="predicted"/>
<organism evidence="1 2">
    <name type="scientific">Paramecium octaurelia</name>
    <dbReference type="NCBI Taxonomy" id="43137"/>
    <lineage>
        <taxon>Eukaryota</taxon>
        <taxon>Sar</taxon>
        <taxon>Alveolata</taxon>
        <taxon>Ciliophora</taxon>
        <taxon>Intramacronucleata</taxon>
        <taxon>Oligohymenophorea</taxon>
        <taxon>Peniculida</taxon>
        <taxon>Parameciidae</taxon>
        <taxon>Paramecium</taxon>
    </lineage>
</organism>
<evidence type="ECO:0000313" key="1">
    <source>
        <dbReference type="EMBL" id="CAD8142250.1"/>
    </source>
</evidence>
<protein>
    <submittedName>
        <fullName evidence="1">Uncharacterized protein</fullName>
    </submittedName>
</protein>
<dbReference type="OrthoDB" id="297265at2759"/>
<name>A0A8S1SQN8_PAROT</name>
<sequence length="486" mass="57847">MIQLDDSDFDAEILAQPGNQFIDDDQNEDGFLDEPTQTFVNDNMHINEETRKKINVDFKQKLEKFVPKLFQQAQIKTREIIGIKQILNSLKISDKLIIEQRHKERQEQNNQNQNYGPKQRIQQRNTEEILIDKLKKHLIEGNNLNFTIHDLNYTQLYLCHNPCVIFIKTQNPYHTLDIVNQMLRNLKNPQLFEQDKFNALQNEFGENCLKLIIQQMQYNHLVVQIPGGQIKFEIKAGNENQNLDIYKDQIMNAYCQINPELKKICAFLNYWAYQRGILGDHALPEFALYCMIIDFFMTQSLIPNIFSDQYSQWTQEKLLLKQQIKDSEDCRLSKFSQDEYLVQVTQKNGRRVERIFWLSFPRSKEEIKGVIQKWTKTQEKQYQQIPQINIGYQICVFFHLWNQSEKYKVPLALTNDVQKEGQEIGLIIYNPFIKNQILTPMLQKRQKNEEFKSSNMYQQVRQEFKRAYDLILSSNFAELCDKQQML</sequence>
<keyword evidence="2" id="KW-1185">Reference proteome</keyword>
<dbReference type="OMA" id="KAGNENQ"/>
<dbReference type="AlphaFoldDB" id="A0A8S1SQN8"/>
<reference evidence="1" key="1">
    <citation type="submission" date="2021-01" db="EMBL/GenBank/DDBJ databases">
        <authorList>
            <consortium name="Genoscope - CEA"/>
            <person name="William W."/>
        </authorList>
    </citation>
    <scope>NUCLEOTIDE SEQUENCE</scope>
</reference>
<gene>
    <name evidence="1" type="ORF">POCTA_138.1.T0130383</name>
</gene>
<dbReference type="EMBL" id="CAJJDP010000012">
    <property type="protein sequence ID" value="CAD8142250.1"/>
    <property type="molecule type" value="Genomic_DNA"/>
</dbReference>
<accession>A0A8S1SQN8</accession>
<comment type="caution">
    <text evidence="1">The sequence shown here is derived from an EMBL/GenBank/DDBJ whole genome shotgun (WGS) entry which is preliminary data.</text>
</comment>